<accession>A0A314Z612</accession>
<dbReference type="STRING" id="2094558.A0A314Z612"/>
<sequence>MSALMSSSTLLQVGHSAFEDQGNGSPNDFRNLFKDIFDNDVSLEPSFVEAVEGCAKTVEVVFLLAPAPDLNHVSAVKGLAMTFMQTGPFRMHTTCSNCGRNGKTFAERLLEAGRTIQKEHF</sequence>
<gene>
    <name evidence="1" type="ORF">Pyn_22465</name>
</gene>
<dbReference type="AlphaFoldDB" id="A0A314Z612"/>
<dbReference type="Proteomes" id="UP000250321">
    <property type="component" value="Unassembled WGS sequence"/>
</dbReference>
<organism evidence="1 2">
    <name type="scientific">Prunus yedoensis var. nudiflora</name>
    <dbReference type="NCBI Taxonomy" id="2094558"/>
    <lineage>
        <taxon>Eukaryota</taxon>
        <taxon>Viridiplantae</taxon>
        <taxon>Streptophyta</taxon>
        <taxon>Embryophyta</taxon>
        <taxon>Tracheophyta</taxon>
        <taxon>Spermatophyta</taxon>
        <taxon>Magnoliopsida</taxon>
        <taxon>eudicotyledons</taxon>
        <taxon>Gunneridae</taxon>
        <taxon>Pentapetalae</taxon>
        <taxon>rosids</taxon>
        <taxon>fabids</taxon>
        <taxon>Rosales</taxon>
        <taxon>Rosaceae</taxon>
        <taxon>Amygdaloideae</taxon>
        <taxon>Amygdaleae</taxon>
        <taxon>Prunus</taxon>
    </lineage>
</organism>
<evidence type="ECO:0000313" key="1">
    <source>
        <dbReference type="EMBL" id="PQQ14120.1"/>
    </source>
</evidence>
<keyword evidence="2" id="KW-1185">Reference proteome</keyword>
<protein>
    <submittedName>
        <fullName evidence="1">Chaperone protein dnaJ GFA2 mitochondrial</fullName>
    </submittedName>
</protein>
<dbReference type="OrthoDB" id="10256793at2759"/>
<comment type="caution">
    <text evidence="1">The sequence shown here is derived from an EMBL/GenBank/DDBJ whole genome shotgun (WGS) entry which is preliminary data.</text>
</comment>
<proteinExistence type="predicted"/>
<dbReference type="EMBL" id="PJQY01000272">
    <property type="protein sequence ID" value="PQQ14120.1"/>
    <property type="molecule type" value="Genomic_DNA"/>
</dbReference>
<name>A0A314Z612_PRUYE</name>
<reference evidence="1 2" key="1">
    <citation type="submission" date="2018-02" db="EMBL/GenBank/DDBJ databases">
        <title>Draft genome of wild Prunus yedoensis var. nudiflora.</title>
        <authorList>
            <person name="Baek S."/>
            <person name="Kim J.-H."/>
            <person name="Choi K."/>
            <person name="Kim G.-B."/>
            <person name="Cho A."/>
            <person name="Jang H."/>
            <person name="Shin C.-H."/>
            <person name="Yu H.-J."/>
            <person name="Mun J.-H."/>
        </authorList>
    </citation>
    <scope>NUCLEOTIDE SEQUENCE [LARGE SCALE GENOMIC DNA]</scope>
    <source>
        <strain evidence="2">cv. Jeju island</strain>
        <tissue evidence="1">Leaf</tissue>
    </source>
</reference>
<evidence type="ECO:0000313" key="2">
    <source>
        <dbReference type="Proteomes" id="UP000250321"/>
    </source>
</evidence>